<dbReference type="EMBL" id="BAABAB010000056">
    <property type="protein sequence ID" value="GAA3642940.1"/>
    <property type="molecule type" value="Genomic_DNA"/>
</dbReference>
<dbReference type="GO" id="GO:0016787">
    <property type="term" value="F:hydrolase activity"/>
    <property type="evidence" value="ECO:0007669"/>
    <property type="project" value="UniProtKB-KW"/>
</dbReference>
<dbReference type="SUPFAM" id="SSF53474">
    <property type="entry name" value="alpha/beta-Hydrolases"/>
    <property type="match status" value="1"/>
</dbReference>
<evidence type="ECO:0000313" key="3">
    <source>
        <dbReference type="Proteomes" id="UP001501490"/>
    </source>
</evidence>
<dbReference type="Gene3D" id="1.20.1440.110">
    <property type="entry name" value="acylaminoacyl peptidase"/>
    <property type="match status" value="1"/>
</dbReference>
<organism evidence="2 3">
    <name type="scientific">Microlunatus ginsengisoli</name>
    <dbReference type="NCBI Taxonomy" id="363863"/>
    <lineage>
        <taxon>Bacteria</taxon>
        <taxon>Bacillati</taxon>
        <taxon>Actinomycetota</taxon>
        <taxon>Actinomycetes</taxon>
        <taxon>Propionibacteriales</taxon>
        <taxon>Propionibacteriaceae</taxon>
        <taxon>Microlunatus</taxon>
    </lineage>
</organism>
<sequence>MIIDANHGSRLLDKGFFSDESLDFATRGVLGRAVHGASELGEVLATIGRIRHNSDWAPQWALTAQTVQREADADRSGGHLVSAASGYLRAATYWACVVDGVSTSTDAEAELLATFRSHRQAWDAFVDCSQGAHLRVEVSYEDRSLPGYLLRPDASGIARSTVIITNGSDGAVSDLWTPGAGALSRGWNAFVYDGPGQQSMLFEQHTHFRPDWEAVLTPVVDTLSARDDVDPERLTGWGVSQAGYWLTRALAFEHRLVAAVVDPGVVDVSASWTRHLSAAMVRMLHDGSRDRFDRDMRLATKVPSLGRTLAWRSRPYDHTDWYDLYRTVMDYRVDAELAARIRTPMLITDPDHEQFWPGQSQQLAQLVPHAETVSFSASEGADHHCQPLGRQLTENRAFNWLEERLDSPAHTR</sequence>
<accession>A0ABP7AXE4</accession>
<dbReference type="Proteomes" id="UP001501490">
    <property type="component" value="Unassembled WGS sequence"/>
</dbReference>
<gene>
    <name evidence="2" type="ORF">GCM10022236_51960</name>
</gene>
<proteinExistence type="inferred from homology"/>
<keyword evidence="3" id="KW-1185">Reference proteome</keyword>
<evidence type="ECO:0000256" key="1">
    <source>
        <dbReference type="ARBA" id="ARBA00008645"/>
    </source>
</evidence>
<dbReference type="PANTHER" id="PTHR22946:SF12">
    <property type="entry name" value="CONIDIAL PIGMENT BIOSYNTHESIS PROTEIN AYG1 (AFU_ORTHOLOGUE AFUA_2G17550)"/>
    <property type="match status" value="1"/>
</dbReference>
<dbReference type="Gene3D" id="3.40.50.1820">
    <property type="entry name" value="alpha/beta hydrolase"/>
    <property type="match status" value="1"/>
</dbReference>
<dbReference type="RefSeq" id="WP_344810031.1">
    <property type="nucleotide sequence ID" value="NZ_BAABAB010000056.1"/>
</dbReference>
<dbReference type="PANTHER" id="PTHR22946">
    <property type="entry name" value="DIENELACTONE HYDROLASE DOMAIN-CONTAINING PROTEIN-RELATED"/>
    <property type="match status" value="1"/>
</dbReference>
<comment type="caution">
    <text evidence="2">The sequence shown here is derived from an EMBL/GenBank/DDBJ whole genome shotgun (WGS) entry which is preliminary data.</text>
</comment>
<keyword evidence="2" id="KW-0378">Hydrolase</keyword>
<reference evidence="3" key="1">
    <citation type="journal article" date="2019" name="Int. J. Syst. Evol. Microbiol.">
        <title>The Global Catalogue of Microorganisms (GCM) 10K type strain sequencing project: providing services to taxonomists for standard genome sequencing and annotation.</title>
        <authorList>
            <consortium name="The Broad Institute Genomics Platform"/>
            <consortium name="The Broad Institute Genome Sequencing Center for Infectious Disease"/>
            <person name="Wu L."/>
            <person name="Ma J."/>
        </authorList>
    </citation>
    <scope>NUCLEOTIDE SEQUENCE [LARGE SCALE GENOMIC DNA]</scope>
    <source>
        <strain evidence="3">JCM 16929</strain>
    </source>
</reference>
<comment type="similarity">
    <text evidence="1">Belongs to the AB hydrolase superfamily.</text>
</comment>
<evidence type="ECO:0000313" key="2">
    <source>
        <dbReference type="EMBL" id="GAA3642940.1"/>
    </source>
</evidence>
<dbReference type="InterPro" id="IPR050261">
    <property type="entry name" value="FrsA_esterase"/>
</dbReference>
<name>A0ABP7AXE4_9ACTN</name>
<dbReference type="InterPro" id="IPR029058">
    <property type="entry name" value="AB_hydrolase_fold"/>
</dbReference>
<protein>
    <submittedName>
        <fullName evidence="2">Alpha/beta fold hydrolase</fullName>
    </submittedName>
</protein>